<name>A0A839GL94_9BACT</name>
<keyword evidence="2" id="KW-1185">Reference proteome</keyword>
<proteinExistence type="predicted"/>
<evidence type="ECO:0000313" key="1">
    <source>
        <dbReference type="EMBL" id="MBA9079612.1"/>
    </source>
</evidence>
<evidence type="ECO:0000313" key="2">
    <source>
        <dbReference type="Proteomes" id="UP000563094"/>
    </source>
</evidence>
<dbReference type="InterPro" id="IPR045944">
    <property type="entry name" value="DUF6364"/>
</dbReference>
<evidence type="ECO:0008006" key="3">
    <source>
        <dbReference type="Google" id="ProtNLM"/>
    </source>
</evidence>
<reference evidence="1 2" key="1">
    <citation type="submission" date="2020-08" db="EMBL/GenBank/DDBJ databases">
        <title>Genomic Encyclopedia of Type Strains, Phase IV (KMG-IV): sequencing the most valuable type-strain genomes for metagenomic binning, comparative biology and taxonomic classification.</title>
        <authorList>
            <person name="Goeker M."/>
        </authorList>
    </citation>
    <scope>NUCLEOTIDE SEQUENCE [LARGE SCALE GENOMIC DNA]</scope>
    <source>
        <strain evidence="1 2">DSM 29854</strain>
    </source>
</reference>
<gene>
    <name evidence="1" type="ORF">FHS90_004350</name>
</gene>
<accession>A0A839GL94</accession>
<organism evidence="1 2">
    <name type="scientific">Rufibacter quisquiliarum</name>
    <dbReference type="NCBI Taxonomy" id="1549639"/>
    <lineage>
        <taxon>Bacteria</taxon>
        <taxon>Pseudomonadati</taxon>
        <taxon>Bacteroidota</taxon>
        <taxon>Cytophagia</taxon>
        <taxon>Cytophagales</taxon>
        <taxon>Hymenobacteraceae</taxon>
        <taxon>Rufibacter</taxon>
    </lineage>
</organism>
<sequence>METKLTLVLDQKIIARAKSYASHKKTSVSKLVEAYLEKITVDENETTEISPLVKSLSGVLTLPAELDHKKEYGDHLADKYLHD</sequence>
<dbReference type="EMBL" id="JACJIQ010000025">
    <property type="protein sequence ID" value="MBA9079612.1"/>
    <property type="molecule type" value="Genomic_DNA"/>
</dbReference>
<protein>
    <recommendedName>
        <fullName evidence="3">Antitoxin</fullName>
    </recommendedName>
</protein>
<dbReference type="Proteomes" id="UP000563094">
    <property type="component" value="Unassembled WGS sequence"/>
</dbReference>
<dbReference type="Pfam" id="PF19891">
    <property type="entry name" value="DUF6364"/>
    <property type="match status" value="1"/>
</dbReference>
<dbReference type="RefSeq" id="WP_182514432.1">
    <property type="nucleotide sequence ID" value="NZ_JACJIQ010000025.1"/>
</dbReference>
<comment type="caution">
    <text evidence="1">The sequence shown here is derived from an EMBL/GenBank/DDBJ whole genome shotgun (WGS) entry which is preliminary data.</text>
</comment>
<dbReference type="AlphaFoldDB" id="A0A839GL94"/>